<evidence type="ECO:0000256" key="5">
    <source>
        <dbReference type="RuleBase" id="RU362116"/>
    </source>
</evidence>
<reference evidence="11" key="1">
    <citation type="submission" date="2018-07" db="EMBL/GenBank/DDBJ databases">
        <authorList>
            <person name="Safronova V.I."/>
            <person name="Chirak E.R."/>
            <person name="Sazanova A.L."/>
        </authorList>
    </citation>
    <scope>NUCLEOTIDE SEQUENCE [LARGE SCALE GENOMIC DNA]</scope>
    <source>
        <strain evidence="11">RCAM04685</strain>
    </source>
</reference>
<dbReference type="GO" id="GO:0009425">
    <property type="term" value="C:bacterial-type flagellum basal body"/>
    <property type="evidence" value="ECO:0007669"/>
    <property type="project" value="UniProtKB-SubCell"/>
</dbReference>
<feature type="domain" description="Flagellar basal-body/hook protein C-terminal" evidence="7">
    <location>
        <begin position="387"/>
        <end position="431"/>
    </location>
</feature>
<keyword evidence="10" id="KW-0282">Flagellum</keyword>
<evidence type="ECO:0000256" key="3">
    <source>
        <dbReference type="ARBA" id="ARBA00019015"/>
    </source>
</evidence>
<dbReference type="InterPro" id="IPR001444">
    <property type="entry name" value="Flag_bb_rod_N"/>
</dbReference>
<keyword evidence="4 5" id="KW-0975">Bacterial flagellum</keyword>
<evidence type="ECO:0000259" key="8">
    <source>
        <dbReference type="Pfam" id="PF07559"/>
    </source>
</evidence>
<dbReference type="Pfam" id="PF07559">
    <property type="entry name" value="FlgE_D2"/>
    <property type="match status" value="1"/>
</dbReference>
<accession>A0A370LC25</accession>
<evidence type="ECO:0000256" key="4">
    <source>
        <dbReference type="ARBA" id="ARBA00023143"/>
    </source>
</evidence>
<evidence type="ECO:0000259" key="7">
    <source>
        <dbReference type="Pfam" id="PF06429"/>
    </source>
</evidence>
<dbReference type="InterPro" id="IPR053967">
    <property type="entry name" value="LlgE_F_G-like_D1"/>
</dbReference>
<keyword evidence="11" id="KW-1185">Reference proteome</keyword>
<feature type="domain" description="Flagellar hook protein FlgE D2" evidence="8">
    <location>
        <begin position="167"/>
        <end position="312"/>
    </location>
</feature>
<dbReference type="InterPro" id="IPR037925">
    <property type="entry name" value="FlgE/F/G-like"/>
</dbReference>
<comment type="similarity">
    <text evidence="2 5">Belongs to the flagella basal body rod proteins family.</text>
</comment>
<evidence type="ECO:0000259" key="6">
    <source>
        <dbReference type="Pfam" id="PF00460"/>
    </source>
</evidence>
<evidence type="ECO:0000259" key="9">
    <source>
        <dbReference type="Pfam" id="PF22692"/>
    </source>
</evidence>
<dbReference type="Pfam" id="PF22692">
    <property type="entry name" value="LlgE_F_G_D1"/>
    <property type="match status" value="1"/>
</dbReference>
<dbReference type="PANTHER" id="PTHR30435">
    <property type="entry name" value="FLAGELLAR PROTEIN"/>
    <property type="match status" value="1"/>
</dbReference>
<dbReference type="PANTHER" id="PTHR30435:SF1">
    <property type="entry name" value="FLAGELLAR HOOK PROTEIN FLGE"/>
    <property type="match status" value="1"/>
</dbReference>
<dbReference type="Pfam" id="PF00460">
    <property type="entry name" value="Flg_bb_rod"/>
    <property type="match status" value="1"/>
</dbReference>
<dbReference type="OrthoDB" id="8372879at2"/>
<dbReference type="InterPro" id="IPR020013">
    <property type="entry name" value="Flagellar_FlgE/F/G"/>
</dbReference>
<name>A0A370LC25_9HYPH</name>
<feature type="domain" description="Flagellar basal body rod protein N-terminal" evidence="6">
    <location>
        <begin position="7"/>
        <end position="37"/>
    </location>
</feature>
<evidence type="ECO:0000256" key="1">
    <source>
        <dbReference type="ARBA" id="ARBA00004117"/>
    </source>
</evidence>
<dbReference type="InterPro" id="IPR019776">
    <property type="entry name" value="Flagellar_basal_body_rod_CS"/>
</dbReference>
<dbReference type="EMBL" id="QQTP01000001">
    <property type="protein sequence ID" value="RDJ29451.1"/>
    <property type="molecule type" value="Genomic_DNA"/>
</dbReference>
<feature type="domain" description="Flagellar hook protein FlgE/F/G-like D1" evidence="9">
    <location>
        <begin position="84"/>
        <end position="126"/>
    </location>
</feature>
<comment type="function">
    <text evidence="5">A flexible structure which links the flagellar filament to the drive apparatus in the basal body.</text>
</comment>
<dbReference type="SUPFAM" id="SSF117143">
    <property type="entry name" value="Flagellar hook protein flgE"/>
    <property type="match status" value="1"/>
</dbReference>
<comment type="caution">
    <text evidence="10">The sequence shown here is derived from an EMBL/GenBank/DDBJ whole genome shotgun (WGS) entry which is preliminary data.</text>
</comment>
<sequence>MGIFGIMRTGVSGMAAQASKLSAAGDNIANVNTVGYKRASTEFSSFISEGNRSEYNSGGVETKTRYAISDDGVIMGATNSTDLAISGKGFFVVTDAGGTPYMTRAGAFVRNGDQDLINSAGFYLMGYPLTNGEPNVIANSLDGLERVNLANIAYESTPTANGWLKGNVDSNSPVIPAAELPSGNAANATYSSKSSIVTYDSLGNKVFLDVYMAKTANAVPALPGPPPVPGSPDTWEAVIYPKANANAGSGGFPYAPAAPLATIPLTFDGSGQLTTAPATANIVLPGGNTMALDFSQVSQTGTDTSLQLEVDGNAPSAVDDIEIASDGTVYAVFENGARLATYKIPLATVPSPDQLTPESGNVYSVNQMSGDVIVGFPENGQFGSLRSKALEQSNVDLANELTSMIESQRSYTASSKVFQTGSELLDVLVNLKR</sequence>
<dbReference type="GO" id="GO:0005829">
    <property type="term" value="C:cytosol"/>
    <property type="evidence" value="ECO:0007669"/>
    <property type="project" value="TreeGrafter"/>
</dbReference>
<organism evidence="10 11">
    <name type="scientific">Bosea caraganae</name>
    <dbReference type="NCBI Taxonomy" id="2763117"/>
    <lineage>
        <taxon>Bacteria</taxon>
        <taxon>Pseudomonadati</taxon>
        <taxon>Pseudomonadota</taxon>
        <taxon>Alphaproteobacteria</taxon>
        <taxon>Hyphomicrobiales</taxon>
        <taxon>Boseaceae</taxon>
        <taxon>Bosea</taxon>
    </lineage>
</organism>
<dbReference type="InterPro" id="IPR010930">
    <property type="entry name" value="Flg_bb/hook_C_dom"/>
</dbReference>
<protein>
    <recommendedName>
        <fullName evidence="3 5">Flagellar hook protein FlgE</fullName>
    </recommendedName>
</protein>
<dbReference type="Gene3D" id="2.60.98.20">
    <property type="entry name" value="Flagellar hook protein FlgE"/>
    <property type="match status" value="1"/>
</dbReference>
<dbReference type="GO" id="GO:0009424">
    <property type="term" value="C:bacterial-type flagellum hook"/>
    <property type="evidence" value="ECO:0007669"/>
    <property type="project" value="TreeGrafter"/>
</dbReference>
<proteinExistence type="inferred from homology"/>
<keyword evidence="10" id="KW-0966">Cell projection</keyword>
<dbReference type="AlphaFoldDB" id="A0A370LC25"/>
<keyword evidence="10" id="KW-0969">Cilium</keyword>
<evidence type="ECO:0000256" key="2">
    <source>
        <dbReference type="ARBA" id="ARBA00009677"/>
    </source>
</evidence>
<dbReference type="NCBIfam" id="TIGR03506">
    <property type="entry name" value="FlgEFG_subfam"/>
    <property type="match status" value="1"/>
</dbReference>
<dbReference type="Pfam" id="PF06429">
    <property type="entry name" value="Flg_bbr_C"/>
    <property type="match status" value="1"/>
</dbReference>
<dbReference type="GO" id="GO:0071978">
    <property type="term" value="P:bacterial-type flagellum-dependent swarming motility"/>
    <property type="evidence" value="ECO:0007669"/>
    <property type="project" value="TreeGrafter"/>
</dbReference>
<evidence type="ECO:0000313" key="10">
    <source>
        <dbReference type="EMBL" id="RDJ29451.1"/>
    </source>
</evidence>
<comment type="subcellular location">
    <subcellularLocation>
        <location evidence="1 5">Bacterial flagellum basal body</location>
    </subcellularLocation>
</comment>
<dbReference type="InterPro" id="IPR037058">
    <property type="entry name" value="Falgellar_hook_FlgE_sf"/>
</dbReference>
<dbReference type="PROSITE" id="PS00588">
    <property type="entry name" value="FLAGELLA_BB_ROD"/>
    <property type="match status" value="1"/>
</dbReference>
<gene>
    <name evidence="10" type="ORF">DWE98_02560</name>
</gene>
<dbReference type="InterPro" id="IPR011491">
    <property type="entry name" value="FlgE_D2"/>
</dbReference>
<dbReference type="Proteomes" id="UP000255207">
    <property type="component" value="Unassembled WGS sequence"/>
</dbReference>
<evidence type="ECO:0000313" key="11">
    <source>
        <dbReference type="Proteomes" id="UP000255207"/>
    </source>
</evidence>